<dbReference type="Proteomes" id="UP000253508">
    <property type="component" value="Unassembled WGS sequence"/>
</dbReference>
<gene>
    <name evidence="1" type="ORF">DTO57_02585</name>
</gene>
<name>A0A367Y971_9MICO</name>
<proteinExistence type="predicted"/>
<comment type="caution">
    <text evidence="1">The sequence shown here is derived from an EMBL/GenBank/DDBJ whole genome shotgun (WGS) entry which is preliminary data.</text>
</comment>
<dbReference type="EMBL" id="QORO01000001">
    <property type="protein sequence ID" value="RCK61541.1"/>
    <property type="molecule type" value="Genomic_DNA"/>
</dbReference>
<evidence type="ECO:0000313" key="1">
    <source>
        <dbReference type="EMBL" id="RCK61541.1"/>
    </source>
</evidence>
<reference evidence="1 2" key="1">
    <citation type="submission" date="2018-07" db="EMBL/GenBank/DDBJ databases">
        <title>Microbacterium endoborsara sp. nov., a novel actinobacterium isolated from Borszczowia aralocaspica.</title>
        <authorList>
            <person name="An D."/>
        </authorList>
    </citation>
    <scope>NUCLEOTIDE SEQUENCE [LARGE SCALE GENOMIC DNA]</scope>
    <source>
        <strain evidence="1 2">C1.15228</strain>
    </source>
</reference>
<organism evidence="1 2">
    <name type="scientific">Microbacterium sorbitolivorans</name>
    <dbReference type="NCBI Taxonomy" id="1867410"/>
    <lineage>
        <taxon>Bacteria</taxon>
        <taxon>Bacillati</taxon>
        <taxon>Actinomycetota</taxon>
        <taxon>Actinomycetes</taxon>
        <taxon>Micrococcales</taxon>
        <taxon>Microbacteriaceae</taxon>
        <taxon>Microbacterium</taxon>
    </lineage>
</organism>
<sequence>MDTKIPPRDEAPLGFPYPDDHVLTALHTLREAMTTAVGAIFIEQLRGKILDFESRHLLAALAELFSQAIEVSLLTDDKVEPQFDKLDDYFAQLK</sequence>
<protein>
    <submittedName>
        <fullName evidence="1">Uncharacterized protein</fullName>
    </submittedName>
</protein>
<evidence type="ECO:0000313" key="2">
    <source>
        <dbReference type="Proteomes" id="UP000253508"/>
    </source>
</evidence>
<keyword evidence="2" id="KW-1185">Reference proteome</keyword>
<dbReference type="AlphaFoldDB" id="A0A367Y971"/>
<accession>A0A367Y971</accession>
<dbReference type="RefSeq" id="WP_114116645.1">
    <property type="nucleotide sequence ID" value="NZ_BMHU01000001.1"/>
</dbReference>